<evidence type="ECO:0000256" key="2">
    <source>
        <dbReference type="ARBA" id="ARBA00022679"/>
    </source>
</evidence>
<organism evidence="4 5">
    <name type="scientific">Candidula unifasciata</name>
    <dbReference type="NCBI Taxonomy" id="100452"/>
    <lineage>
        <taxon>Eukaryota</taxon>
        <taxon>Metazoa</taxon>
        <taxon>Spiralia</taxon>
        <taxon>Lophotrochozoa</taxon>
        <taxon>Mollusca</taxon>
        <taxon>Gastropoda</taxon>
        <taxon>Heterobranchia</taxon>
        <taxon>Euthyneura</taxon>
        <taxon>Panpulmonata</taxon>
        <taxon>Eupulmonata</taxon>
        <taxon>Stylommatophora</taxon>
        <taxon>Helicina</taxon>
        <taxon>Helicoidea</taxon>
        <taxon>Geomitridae</taxon>
        <taxon>Candidula</taxon>
    </lineage>
</organism>
<dbReference type="Gene3D" id="3.40.1280.10">
    <property type="match status" value="1"/>
</dbReference>
<dbReference type="SUPFAM" id="SSF55315">
    <property type="entry name" value="L30e-like"/>
    <property type="match status" value="1"/>
</dbReference>
<dbReference type="AlphaFoldDB" id="A0A8S3YXX8"/>
<evidence type="ECO:0000313" key="5">
    <source>
        <dbReference type="Proteomes" id="UP000678393"/>
    </source>
</evidence>
<dbReference type="InterPro" id="IPR001537">
    <property type="entry name" value="SpoU_MeTrfase"/>
</dbReference>
<dbReference type="OrthoDB" id="270651at2759"/>
<keyword evidence="1" id="KW-0489">Methyltransferase</keyword>
<dbReference type="Gene3D" id="3.30.1330.30">
    <property type="match status" value="1"/>
</dbReference>
<reference evidence="4" key="1">
    <citation type="submission" date="2021-04" db="EMBL/GenBank/DDBJ databases">
        <authorList>
            <consortium name="Molecular Ecology Group"/>
        </authorList>
    </citation>
    <scope>NUCLEOTIDE SEQUENCE</scope>
</reference>
<dbReference type="InterPro" id="IPR029028">
    <property type="entry name" value="Alpha/beta_knot_MTases"/>
</dbReference>
<dbReference type="EMBL" id="CAJHNH020000815">
    <property type="protein sequence ID" value="CAG5120020.1"/>
    <property type="molecule type" value="Genomic_DNA"/>
</dbReference>
<evidence type="ECO:0000313" key="4">
    <source>
        <dbReference type="EMBL" id="CAG5120020.1"/>
    </source>
</evidence>
<name>A0A8S3YXX8_9EUPU</name>
<keyword evidence="5" id="KW-1185">Reference proteome</keyword>
<dbReference type="InterPro" id="IPR029064">
    <property type="entry name" value="Ribosomal_eL30-like_sf"/>
</dbReference>
<feature type="domain" description="tRNA/rRNA methyltransferase SpoU type" evidence="3">
    <location>
        <begin position="364"/>
        <end position="422"/>
    </location>
</feature>
<dbReference type="PANTHER" id="PTHR43191:SF2">
    <property type="entry name" value="RRNA METHYLTRANSFERASE 3, MITOCHONDRIAL"/>
    <property type="match status" value="1"/>
</dbReference>
<protein>
    <recommendedName>
        <fullName evidence="3">tRNA/rRNA methyltransferase SpoU type domain-containing protein</fullName>
    </recommendedName>
</protein>
<comment type="caution">
    <text evidence="4">The sequence shown here is derived from an EMBL/GenBank/DDBJ whole genome shotgun (WGS) entry which is preliminary data.</text>
</comment>
<dbReference type="Pfam" id="PF00588">
    <property type="entry name" value="SpoU_methylase"/>
    <property type="match status" value="2"/>
</dbReference>
<accession>A0A8S3YXX8</accession>
<dbReference type="GO" id="GO:0006396">
    <property type="term" value="P:RNA processing"/>
    <property type="evidence" value="ECO:0007669"/>
    <property type="project" value="InterPro"/>
</dbReference>
<proteinExistence type="predicted"/>
<dbReference type="GO" id="GO:0008173">
    <property type="term" value="F:RNA methyltransferase activity"/>
    <property type="evidence" value="ECO:0007669"/>
    <property type="project" value="InterPro"/>
</dbReference>
<dbReference type="SUPFAM" id="SSF75217">
    <property type="entry name" value="alpha/beta knot"/>
    <property type="match status" value="1"/>
</dbReference>
<evidence type="ECO:0000259" key="3">
    <source>
        <dbReference type="Pfam" id="PF00588"/>
    </source>
</evidence>
<dbReference type="PANTHER" id="PTHR43191">
    <property type="entry name" value="RRNA METHYLTRANSFERASE 3"/>
    <property type="match status" value="1"/>
</dbReference>
<dbReference type="InterPro" id="IPR051259">
    <property type="entry name" value="rRNA_Methyltransferase"/>
</dbReference>
<dbReference type="GO" id="GO:0032259">
    <property type="term" value="P:methylation"/>
    <property type="evidence" value="ECO:0007669"/>
    <property type="project" value="UniProtKB-KW"/>
</dbReference>
<dbReference type="InterPro" id="IPR029026">
    <property type="entry name" value="tRNA_m1G_MTases_N"/>
</dbReference>
<evidence type="ECO:0000256" key="1">
    <source>
        <dbReference type="ARBA" id="ARBA00022603"/>
    </source>
</evidence>
<sequence length="441" mass="49568">MNQMRRIRSKTYRLLVSNDAVSIFARSYSRKTNRKMTLDPRKNVQYPYVQGDPLQEEIIKSSAKENALTKLKNRDKEIDRQKKLHIQKQSISEKASGLKFEKLNEGDIRLGKMIMKAKSNHIKTANDTILLEGHRLIRDSLMMGVKAKSIYFCDPEILRDLPVSLLKDVELFKILYKDMKVWSDAVTPAGIMGVFQKPQQGEPLCLPETTLPISLIFDGMKDPGNVGTLIRTAAAVGCQRVITTRGTVNVWDCKVLRSAMGGHFCVPIFTGIQWSDMPNLLGSEAQVFLANTRQSSVLEETFVERLRIEELDEGKYNISDSDNETDSDSDEKENERVDFADEINARQFHKVPLPVRDYSDISLSSARQSSLHVALVLGGETEGLSAQAKQFAYSNYGCYVSIPMETSVNSLNTSIAGSIILYELRKKLLADAAVKHASHKQ</sequence>
<gene>
    <name evidence="4" type="ORF">CUNI_LOCUS5578</name>
</gene>
<dbReference type="Proteomes" id="UP000678393">
    <property type="component" value="Unassembled WGS sequence"/>
</dbReference>
<feature type="domain" description="tRNA/rRNA methyltransferase SpoU type" evidence="3">
    <location>
        <begin position="213"/>
        <end position="300"/>
    </location>
</feature>
<keyword evidence="2" id="KW-0808">Transferase</keyword>
<dbReference type="GO" id="GO:0003723">
    <property type="term" value="F:RNA binding"/>
    <property type="evidence" value="ECO:0007669"/>
    <property type="project" value="InterPro"/>
</dbReference>